<organism evidence="1">
    <name type="scientific">Sylvanvirus sp</name>
    <dbReference type="NCBI Taxonomy" id="2487774"/>
    <lineage>
        <taxon>Viruses</taxon>
    </lineage>
</organism>
<evidence type="ECO:0000313" key="1">
    <source>
        <dbReference type="EMBL" id="AYV86870.1"/>
    </source>
</evidence>
<sequence length="185" mass="20510">MQSSIPISLLDPLPSELSPIVSSSLLQVFNVALLGSPGSGQTTLLSLVGDSMEYKTNYGLVRIHVDYMPEFKSNDPIHGFILLLNPFNPLLYTSSTNTSSSTCFHTPMELSLLKFDLIGKIYKQPFVCNMLTVISKADNPLVGYKKHKDYDTLSISLTNNLKENMAVLFERSLSLIKPGLKFIMC</sequence>
<protein>
    <submittedName>
        <fullName evidence="1">Uncharacterized protein</fullName>
    </submittedName>
</protein>
<gene>
    <name evidence="1" type="ORF">Sylvanvirus12_2</name>
</gene>
<name>A0A3G5AI68_9VIRU</name>
<accession>A0A3G5AI68</accession>
<reference evidence="1" key="1">
    <citation type="submission" date="2018-10" db="EMBL/GenBank/DDBJ databases">
        <title>Hidden diversity of soil giant viruses.</title>
        <authorList>
            <person name="Schulz F."/>
            <person name="Alteio L."/>
            <person name="Goudeau D."/>
            <person name="Ryan E.M."/>
            <person name="Malmstrom R.R."/>
            <person name="Blanchard J."/>
            <person name="Woyke T."/>
        </authorList>
    </citation>
    <scope>NUCLEOTIDE SEQUENCE</scope>
    <source>
        <strain evidence="1">SYV1</strain>
    </source>
</reference>
<proteinExistence type="predicted"/>
<dbReference type="EMBL" id="MK072518">
    <property type="protein sequence ID" value="AYV86870.1"/>
    <property type="molecule type" value="Genomic_DNA"/>
</dbReference>